<evidence type="ECO:0000256" key="12">
    <source>
        <dbReference type="ARBA" id="ARBA00035485"/>
    </source>
</evidence>
<protein>
    <recommendedName>
        <fullName evidence="11">Large ribosomal subunit protein mL64</fullName>
    </recommendedName>
    <alternativeName>
        <fullName evidence="10">39S ribosomal protein L59, mitochondrial</fullName>
    </alternativeName>
    <alternativeName>
        <fullName evidence="12">Growth arrest and DNA damage-inducible proteins-interacting protein 1</fullName>
    </alternativeName>
</protein>
<keyword evidence="5" id="KW-0175">Coiled coil</keyword>
<feature type="region of interest" description="Disordered" evidence="14">
    <location>
        <begin position="192"/>
        <end position="230"/>
    </location>
</feature>
<evidence type="ECO:0000256" key="10">
    <source>
        <dbReference type="ARBA" id="ARBA00030700"/>
    </source>
</evidence>
<dbReference type="PANTHER" id="PTHR31761:SF1">
    <property type="entry name" value="LARGE RIBOSOMAL SUBUNIT PROTEIN ML64"/>
    <property type="match status" value="1"/>
</dbReference>
<name>A0A914E0S2_9BILA</name>
<evidence type="ECO:0000256" key="1">
    <source>
        <dbReference type="ARBA" id="ARBA00004123"/>
    </source>
</evidence>
<evidence type="ECO:0000313" key="16">
    <source>
        <dbReference type="WBParaSite" id="ACRNAN_scaffold4726.g11882.t1"/>
    </source>
</evidence>
<evidence type="ECO:0000256" key="8">
    <source>
        <dbReference type="ARBA" id="ARBA00023274"/>
    </source>
</evidence>
<evidence type="ECO:0000256" key="7">
    <source>
        <dbReference type="ARBA" id="ARBA00023242"/>
    </source>
</evidence>
<evidence type="ECO:0000313" key="15">
    <source>
        <dbReference type="Proteomes" id="UP000887540"/>
    </source>
</evidence>
<dbReference type="PANTHER" id="PTHR31761">
    <property type="entry name" value="GROWTH ARREST AND DNA DAMAGE-INDUCIBLE PROTEINS-INTERACTING PROTEIN 1 GADD45GIP1"/>
    <property type="match status" value="1"/>
</dbReference>
<evidence type="ECO:0000256" key="6">
    <source>
        <dbReference type="ARBA" id="ARBA00023128"/>
    </source>
</evidence>
<evidence type="ECO:0000256" key="5">
    <source>
        <dbReference type="ARBA" id="ARBA00023054"/>
    </source>
</evidence>
<feature type="compositionally biased region" description="Basic and acidic residues" evidence="14">
    <location>
        <begin position="192"/>
        <end position="213"/>
    </location>
</feature>
<comment type="function">
    <text evidence="13">Acts as a negative regulator of G1 to S cell cycle phase progression by inhibiting cyclin-dependent kinases. Inhibitory effects are additive with GADD45 proteins but also occur in the absence of GADD45 proteins. Acts as a repressor of the orphan nuclear receptor NR4A1 by inhibiting AB domain-mediated transcriptional activity. May be involved in the hormone-mediated regulation of NR4A1 transcriptional activity. May play a role in mitochondrial protein synthesis.</text>
</comment>
<evidence type="ECO:0000256" key="4">
    <source>
        <dbReference type="ARBA" id="ARBA00022980"/>
    </source>
</evidence>
<reference evidence="16" key="1">
    <citation type="submission" date="2022-11" db="UniProtKB">
        <authorList>
            <consortium name="WormBaseParasite"/>
        </authorList>
    </citation>
    <scope>IDENTIFICATION</scope>
</reference>
<dbReference type="WBParaSite" id="ACRNAN_scaffold4726.g11882.t1">
    <property type="protein sequence ID" value="ACRNAN_scaffold4726.g11882.t1"/>
    <property type="gene ID" value="ACRNAN_scaffold4726.g11882"/>
</dbReference>
<dbReference type="InterPro" id="IPR043035">
    <property type="entry name" value="Ribosomal_mL64_sf"/>
</dbReference>
<dbReference type="Proteomes" id="UP000887540">
    <property type="component" value="Unplaced"/>
</dbReference>
<dbReference type="Pfam" id="PF10147">
    <property type="entry name" value="CR6_interact"/>
    <property type="match status" value="1"/>
</dbReference>
<dbReference type="GO" id="GO:0005634">
    <property type="term" value="C:nucleus"/>
    <property type="evidence" value="ECO:0007669"/>
    <property type="project" value="UniProtKB-SubCell"/>
</dbReference>
<comment type="subcellular location">
    <subcellularLocation>
        <location evidence="2">Mitochondrion</location>
    </subcellularLocation>
    <subcellularLocation>
        <location evidence="1">Nucleus</location>
    </subcellularLocation>
</comment>
<keyword evidence="4" id="KW-0689">Ribosomal protein</keyword>
<keyword evidence="9" id="KW-0131">Cell cycle</keyword>
<keyword evidence="6" id="KW-0496">Mitochondrion</keyword>
<organism evidence="15 16">
    <name type="scientific">Acrobeloides nanus</name>
    <dbReference type="NCBI Taxonomy" id="290746"/>
    <lineage>
        <taxon>Eukaryota</taxon>
        <taxon>Metazoa</taxon>
        <taxon>Ecdysozoa</taxon>
        <taxon>Nematoda</taxon>
        <taxon>Chromadorea</taxon>
        <taxon>Rhabditida</taxon>
        <taxon>Tylenchina</taxon>
        <taxon>Cephalobomorpha</taxon>
        <taxon>Cephaloboidea</taxon>
        <taxon>Cephalobidae</taxon>
        <taxon>Acrobeloides</taxon>
    </lineage>
</organism>
<dbReference type="AlphaFoldDB" id="A0A914E0S2"/>
<dbReference type="GO" id="GO:0005840">
    <property type="term" value="C:ribosome"/>
    <property type="evidence" value="ECO:0007669"/>
    <property type="project" value="UniProtKB-KW"/>
</dbReference>
<keyword evidence="8" id="KW-0687">Ribonucleoprotein</keyword>
<dbReference type="InterPro" id="IPR018472">
    <property type="entry name" value="Ribosomal_mL64"/>
</dbReference>
<evidence type="ECO:0000256" key="11">
    <source>
        <dbReference type="ARBA" id="ARBA00035184"/>
    </source>
</evidence>
<dbReference type="GO" id="GO:1990904">
    <property type="term" value="C:ribonucleoprotein complex"/>
    <property type="evidence" value="ECO:0007669"/>
    <property type="project" value="UniProtKB-KW"/>
</dbReference>
<keyword evidence="15" id="KW-1185">Reference proteome</keyword>
<accession>A0A914E0S2</accession>
<keyword evidence="7" id="KW-0539">Nucleus</keyword>
<dbReference type="Gene3D" id="6.10.280.120">
    <property type="entry name" value="Growth arrest and DNA-damage-inducible proteins-interacting protein 1"/>
    <property type="match status" value="1"/>
</dbReference>
<evidence type="ECO:0000256" key="2">
    <source>
        <dbReference type="ARBA" id="ARBA00004173"/>
    </source>
</evidence>
<evidence type="ECO:0000256" key="14">
    <source>
        <dbReference type="SAM" id="MobiDB-lite"/>
    </source>
</evidence>
<evidence type="ECO:0000256" key="9">
    <source>
        <dbReference type="ARBA" id="ARBA00023306"/>
    </source>
</evidence>
<comment type="similarity">
    <text evidence="3">Belongs to the mitochondrion-specific ribosomal protein mL64 family.</text>
</comment>
<proteinExistence type="inferred from homology"/>
<sequence length="230" mass="26859">MQNLGRLRHNLGTFYLSIRPCSTKNITAVSEDDYIGEDVRAIKTDLNYYHRIIAEGGIPPITYETEKNKWAMQERFGRYGLKSEVDVRKLWPTIEEIEELNALRLYRKATDAIEIAAKAQKMEKEKKLKKLAEVEKNFANYPAKLQAYEESSKKVDEQAVSKEKKNESRVLEVQAYFGYWIDPKDPRFETMMKQKEAEEKKKTKLVKRQEVTAKKKLSAEQSLTEKPKES</sequence>
<evidence type="ECO:0000256" key="13">
    <source>
        <dbReference type="ARBA" id="ARBA00060144"/>
    </source>
</evidence>
<evidence type="ECO:0000256" key="3">
    <source>
        <dbReference type="ARBA" id="ARBA00005421"/>
    </source>
</evidence>
<dbReference type="GO" id="GO:0005739">
    <property type="term" value="C:mitochondrion"/>
    <property type="evidence" value="ECO:0007669"/>
    <property type="project" value="UniProtKB-SubCell"/>
</dbReference>